<evidence type="ECO:0000259" key="8">
    <source>
        <dbReference type="SMART" id="SM00948"/>
    </source>
</evidence>
<dbReference type="RefSeq" id="XP_014180417.1">
    <property type="nucleotide sequence ID" value="XM_014324942.1"/>
</dbReference>
<dbReference type="InterPro" id="IPR029055">
    <property type="entry name" value="Ntn_hydrolases_N"/>
</dbReference>
<dbReference type="GO" id="GO:0005737">
    <property type="term" value="C:cytoplasm"/>
    <property type="evidence" value="ECO:0007669"/>
    <property type="project" value="UniProtKB-SubCell"/>
</dbReference>
<sequence length="245" mass="26467">MSSIGTGYDLSVATYSPDGRLFQVEYANKAVEASGVAVGIRCADGIVLGVERLLHSKLLVKGANRRIQSVDEHVGAATAGLLADGKHLCSRLRDEAYNFRDTYNAPATVQAYTCYGSVRPFGVSTLVAGVDKTGSKLFCIEPSGVYYGYRACAIGKGRALAKTELEKIVQREADGGEPITCRDAVREVARIIYLVHDDNKDKDFELEMTWICPETGGKHLAVPADLLAEAEKAAEEALVEDMEDD</sequence>
<evidence type="ECO:0000313" key="10">
    <source>
        <dbReference type="Proteomes" id="UP000002748"/>
    </source>
</evidence>
<dbReference type="PANTHER" id="PTHR11599">
    <property type="entry name" value="PROTEASOME SUBUNIT ALPHA/BETA"/>
    <property type="match status" value="1"/>
</dbReference>
<evidence type="ECO:0000256" key="1">
    <source>
        <dbReference type="ARBA" id="ARBA00002000"/>
    </source>
</evidence>
<keyword evidence="5 7" id="KW-0647">Proteasome</keyword>
<dbReference type="Pfam" id="PF10584">
    <property type="entry name" value="Proteasome_A_N"/>
    <property type="match status" value="1"/>
</dbReference>
<evidence type="ECO:0000256" key="7">
    <source>
        <dbReference type="PROSITE-ProRule" id="PRU00808"/>
    </source>
</evidence>
<gene>
    <name evidence="9" type="ORF">A1Q1_01934</name>
</gene>
<reference evidence="9 10" key="1">
    <citation type="journal article" date="2012" name="Eukaryot. Cell">
        <title>Draft genome sequence of CBS 2479, the standard type strain of Trichosporon asahii.</title>
        <authorList>
            <person name="Yang R.Y."/>
            <person name="Li H.T."/>
            <person name="Zhu H."/>
            <person name="Zhou G.P."/>
            <person name="Wang M."/>
            <person name="Wang L."/>
        </authorList>
    </citation>
    <scope>NUCLEOTIDE SEQUENCE [LARGE SCALE GENOMIC DNA]</scope>
    <source>
        <strain evidence="10">ATCC 90039 / CBS 2479 / JCM 2466 / KCTC 7840 / NCYC 2677 / UAMH 7654</strain>
    </source>
</reference>
<dbReference type="InterPro" id="IPR023332">
    <property type="entry name" value="Proteasome_alpha-type"/>
</dbReference>
<dbReference type="Proteomes" id="UP000002748">
    <property type="component" value="Unassembled WGS sequence"/>
</dbReference>
<dbReference type="Gene3D" id="3.60.20.10">
    <property type="entry name" value="Glutamine Phosphoribosylpyrophosphate, subunit 1, domain 1"/>
    <property type="match status" value="1"/>
</dbReference>
<evidence type="ECO:0000256" key="5">
    <source>
        <dbReference type="ARBA" id="ARBA00022942"/>
    </source>
</evidence>
<name>J5QTL6_TRIAS</name>
<evidence type="ECO:0000256" key="3">
    <source>
        <dbReference type="ARBA" id="ARBA00004496"/>
    </source>
</evidence>
<protein>
    <submittedName>
        <fullName evidence="9">Proteasome subunit alpha type 3</fullName>
    </submittedName>
</protein>
<evidence type="ECO:0000256" key="6">
    <source>
        <dbReference type="ARBA" id="ARBA00023242"/>
    </source>
</evidence>
<evidence type="ECO:0000313" key="9">
    <source>
        <dbReference type="EMBL" id="EJT49023.1"/>
    </source>
</evidence>
<dbReference type="SUPFAM" id="SSF56235">
    <property type="entry name" value="N-terminal nucleophile aminohydrolases (Ntn hydrolases)"/>
    <property type="match status" value="1"/>
</dbReference>
<accession>J5QTL6</accession>
<comment type="function">
    <text evidence="1">The proteasome is a multicatalytic proteinase complex which is characterized by its ability to cleave peptides with Arg, Phe, Tyr, Leu, and Glu adjacent to the leaving group at neutral or slightly basic pH. The proteasome has an ATP-dependent proteolytic activity.</text>
</comment>
<comment type="caution">
    <text evidence="9">The sequence shown here is derived from an EMBL/GenBank/DDBJ whole genome shotgun (WGS) entry which is preliminary data.</text>
</comment>
<comment type="subcellular location">
    <subcellularLocation>
        <location evidence="3">Cytoplasm</location>
    </subcellularLocation>
    <subcellularLocation>
        <location evidence="2">Nucleus</location>
    </subcellularLocation>
</comment>
<dbReference type="GO" id="GO:0006511">
    <property type="term" value="P:ubiquitin-dependent protein catabolic process"/>
    <property type="evidence" value="ECO:0007669"/>
    <property type="project" value="InterPro"/>
</dbReference>
<evidence type="ECO:0000256" key="2">
    <source>
        <dbReference type="ARBA" id="ARBA00004123"/>
    </source>
</evidence>
<dbReference type="InterPro" id="IPR050115">
    <property type="entry name" value="Proteasome_alpha"/>
</dbReference>
<dbReference type="CDD" id="cd03751">
    <property type="entry name" value="proteasome_alpha_type_3"/>
    <property type="match status" value="1"/>
</dbReference>
<dbReference type="FunFam" id="3.60.20.10:FF:000007">
    <property type="entry name" value="Proteasome subunit alpha type"/>
    <property type="match status" value="1"/>
</dbReference>
<feature type="domain" description="Proteasome alpha-type subunits" evidence="8">
    <location>
        <begin position="8"/>
        <end position="30"/>
    </location>
</feature>
<dbReference type="PROSITE" id="PS51475">
    <property type="entry name" value="PROTEASOME_ALPHA_2"/>
    <property type="match status" value="1"/>
</dbReference>
<keyword evidence="4" id="KW-0963">Cytoplasm</keyword>
<dbReference type="AlphaFoldDB" id="J5QTL6"/>
<comment type="similarity">
    <text evidence="7">Belongs to the peptidase T1A family.</text>
</comment>
<organism evidence="9 10">
    <name type="scientific">Trichosporon asahii var. asahii (strain ATCC 90039 / CBS 2479 / JCM 2466 / KCTC 7840 / NBRC 103889/ NCYC 2677 / UAMH 7654)</name>
    <name type="common">Yeast</name>
    <dbReference type="NCBI Taxonomy" id="1186058"/>
    <lineage>
        <taxon>Eukaryota</taxon>
        <taxon>Fungi</taxon>
        <taxon>Dikarya</taxon>
        <taxon>Basidiomycota</taxon>
        <taxon>Agaricomycotina</taxon>
        <taxon>Tremellomycetes</taxon>
        <taxon>Trichosporonales</taxon>
        <taxon>Trichosporonaceae</taxon>
        <taxon>Trichosporon</taxon>
    </lineage>
</organism>
<dbReference type="GO" id="GO:0005634">
    <property type="term" value="C:nucleus"/>
    <property type="evidence" value="ECO:0007669"/>
    <property type="project" value="UniProtKB-SubCell"/>
</dbReference>
<dbReference type="InterPro" id="IPR000426">
    <property type="entry name" value="Proteasome_asu_N"/>
</dbReference>
<dbReference type="VEuPathDB" id="FungiDB:A1Q1_01934"/>
<dbReference type="EMBL" id="ALBS01000182">
    <property type="protein sequence ID" value="EJT49023.1"/>
    <property type="molecule type" value="Genomic_DNA"/>
</dbReference>
<dbReference type="SMART" id="SM00948">
    <property type="entry name" value="Proteasome_A_N"/>
    <property type="match status" value="1"/>
</dbReference>
<dbReference type="GeneID" id="25985448"/>
<dbReference type="OrthoDB" id="40134at2759"/>
<dbReference type="InterPro" id="IPR001353">
    <property type="entry name" value="Proteasome_sua/b"/>
</dbReference>
<dbReference type="HOGENOM" id="CLU_035750_0_0_1"/>
<evidence type="ECO:0000256" key="4">
    <source>
        <dbReference type="ARBA" id="ARBA00022490"/>
    </source>
</evidence>
<keyword evidence="6" id="KW-0539">Nucleus</keyword>
<dbReference type="Pfam" id="PF00227">
    <property type="entry name" value="Proteasome"/>
    <property type="match status" value="1"/>
</dbReference>
<dbReference type="GO" id="GO:0019773">
    <property type="term" value="C:proteasome core complex, alpha-subunit complex"/>
    <property type="evidence" value="ECO:0007669"/>
    <property type="project" value="UniProtKB-UniRule"/>
</dbReference>
<dbReference type="KEGG" id="tasa:A1Q1_01934"/>
<proteinExistence type="inferred from homology"/>